<dbReference type="AlphaFoldDB" id="A0A7W3PQ40"/>
<dbReference type="PANTHER" id="PTHR43847">
    <property type="entry name" value="BLL3993 PROTEIN"/>
    <property type="match status" value="1"/>
</dbReference>
<dbReference type="Pfam" id="PF04191">
    <property type="entry name" value="PEMT"/>
    <property type="match status" value="1"/>
</dbReference>
<dbReference type="Proteomes" id="UP000524237">
    <property type="component" value="Unassembled WGS sequence"/>
</dbReference>
<dbReference type="EMBL" id="JACGWU010000012">
    <property type="protein sequence ID" value="MBA8830085.1"/>
    <property type="molecule type" value="Genomic_DNA"/>
</dbReference>
<feature type="transmembrane region" description="Helical" evidence="5">
    <location>
        <begin position="108"/>
        <end position="124"/>
    </location>
</feature>
<name>A0A7W3PQ40_9MICO</name>
<evidence type="ECO:0000256" key="2">
    <source>
        <dbReference type="ARBA" id="ARBA00022692"/>
    </source>
</evidence>
<proteinExistence type="predicted"/>
<keyword evidence="6" id="KW-0808">Transferase</keyword>
<keyword evidence="7" id="KW-1185">Reference proteome</keyword>
<dbReference type="RefSeq" id="WP_182485486.1">
    <property type="nucleotide sequence ID" value="NZ_JACGWU010000012.1"/>
</dbReference>
<dbReference type="GO" id="GO:0032259">
    <property type="term" value="P:methylation"/>
    <property type="evidence" value="ECO:0007669"/>
    <property type="project" value="UniProtKB-KW"/>
</dbReference>
<dbReference type="PANTHER" id="PTHR43847:SF1">
    <property type="entry name" value="BLL3993 PROTEIN"/>
    <property type="match status" value="1"/>
</dbReference>
<evidence type="ECO:0000256" key="1">
    <source>
        <dbReference type="ARBA" id="ARBA00004127"/>
    </source>
</evidence>
<gene>
    <name evidence="6" type="ORF">FB555_002212</name>
</gene>
<dbReference type="InterPro" id="IPR007318">
    <property type="entry name" value="Phopholipid_MeTrfase"/>
</dbReference>
<comment type="subcellular location">
    <subcellularLocation>
        <location evidence="1">Endomembrane system</location>
        <topology evidence="1">Multi-pass membrane protein</topology>
    </subcellularLocation>
</comment>
<evidence type="ECO:0000256" key="5">
    <source>
        <dbReference type="SAM" id="Phobius"/>
    </source>
</evidence>
<evidence type="ECO:0000256" key="3">
    <source>
        <dbReference type="ARBA" id="ARBA00022989"/>
    </source>
</evidence>
<evidence type="ECO:0000313" key="6">
    <source>
        <dbReference type="EMBL" id="MBA8830085.1"/>
    </source>
</evidence>
<keyword evidence="2 5" id="KW-0812">Transmembrane</keyword>
<evidence type="ECO:0000313" key="7">
    <source>
        <dbReference type="Proteomes" id="UP000524237"/>
    </source>
</evidence>
<protein>
    <submittedName>
        <fullName evidence="6">Protein-S-isoprenylcysteine O-methyltransferase Ste14</fullName>
    </submittedName>
</protein>
<dbReference type="InterPro" id="IPR052527">
    <property type="entry name" value="Metal_cation-efflux_comp"/>
</dbReference>
<evidence type="ECO:0000256" key="4">
    <source>
        <dbReference type="ARBA" id="ARBA00023136"/>
    </source>
</evidence>
<accession>A0A7W3PQ40</accession>
<feature type="transmembrane region" description="Helical" evidence="5">
    <location>
        <begin position="12"/>
        <end position="34"/>
    </location>
</feature>
<dbReference type="Gene3D" id="1.20.120.1630">
    <property type="match status" value="1"/>
</dbReference>
<dbReference type="GO" id="GO:0012505">
    <property type="term" value="C:endomembrane system"/>
    <property type="evidence" value="ECO:0007669"/>
    <property type="project" value="UniProtKB-SubCell"/>
</dbReference>
<keyword evidence="3 5" id="KW-1133">Transmembrane helix</keyword>
<feature type="transmembrane region" description="Helical" evidence="5">
    <location>
        <begin position="83"/>
        <end position="102"/>
    </location>
</feature>
<keyword evidence="4 5" id="KW-0472">Membrane</keyword>
<sequence length="159" mass="17081">MKDKSRDKTKGNLLVALQFALLIGLVVLPTGNVWPYPEWLAILALVLMLGGVMVVLFALVGLGKAATATPVPKEGAPLRTNGLYALVRHPIYSGLLAAGFGLALRGGSIWHLLVFAALVVLLSLKSRWEERMLSVVHPEYALYAARVGRFVPGIGKLKA</sequence>
<keyword evidence="6" id="KW-0489">Methyltransferase</keyword>
<dbReference type="GO" id="GO:0008168">
    <property type="term" value="F:methyltransferase activity"/>
    <property type="evidence" value="ECO:0007669"/>
    <property type="project" value="UniProtKB-KW"/>
</dbReference>
<comment type="caution">
    <text evidence="6">The sequence shown here is derived from an EMBL/GenBank/DDBJ whole genome shotgun (WGS) entry which is preliminary data.</text>
</comment>
<reference evidence="6 7" key="1">
    <citation type="submission" date="2020-07" db="EMBL/GenBank/DDBJ databases">
        <title>Sequencing the genomes of 1000 actinobacteria strains.</title>
        <authorList>
            <person name="Klenk H.-P."/>
        </authorList>
    </citation>
    <scope>NUCLEOTIDE SEQUENCE [LARGE SCALE GENOMIC DNA]</scope>
    <source>
        <strain evidence="6 7">DSM 23737</strain>
    </source>
</reference>
<organism evidence="6 7">
    <name type="scientific">Alpinimonas psychrophila</name>
    <dbReference type="NCBI Taxonomy" id="748908"/>
    <lineage>
        <taxon>Bacteria</taxon>
        <taxon>Bacillati</taxon>
        <taxon>Actinomycetota</taxon>
        <taxon>Actinomycetes</taxon>
        <taxon>Micrococcales</taxon>
        <taxon>Microbacteriaceae</taxon>
        <taxon>Alpinimonas</taxon>
    </lineage>
</organism>
<feature type="transmembrane region" description="Helical" evidence="5">
    <location>
        <begin position="40"/>
        <end position="62"/>
    </location>
</feature>